<dbReference type="AlphaFoldDB" id="A0A0C2K9S8"/>
<evidence type="ECO:0000313" key="3">
    <source>
        <dbReference type="Proteomes" id="UP000031672"/>
    </source>
</evidence>
<dbReference type="EMBL" id="JTKH01000025">
    <property type="protein sequence ID" value="KII75321.1"/>
    <property type="molecule type" value="Genomic_DNA"/>
</dbReference>
<dbReference type="Proteomes" id="UP000031672">
    <property type="component" value="Unassembled WGS sequence"/>
</dbReference>
<sequence>MKKQLIIPSLLALCVSQAAWSSNHTSPNGGGKTGIQPHHLSILENATLLEENQEYDDLEVEVTYHQPARSTIHGNYATKIETEIEYNDEGDATWSKVKYVLGEGTVRPESWGNWFMFYHVAREDFYQGKPYSEQFENGEIGNSIMELQPHYVEGTEWGHWGINVGITHESLSGGLFKPRVRPFGSYRITDNVEVFTSWMFFKEMFYKEGNTDKNILETDSALIYHFDGGNVALGYFAKFGQNIDDDHSRIYDDGSKHEQFGKFSELIWKPRVHYRFDNGLGVTLYGEIGKYEDKTTELASGQTYDLYEEWFRKYGVFMDYPINDNIILFGEANYREGRVKETYANTNFYETRDRTHNFAMIGVNFLF</sequence>
<keyword evidence="1" id="KW-0732">Signal</keyword>
<dbReference type="InterPro" id="IPR031605">
    <property type="entry name" value="Porin_OmpG_1_2"/>
</dbReference>
<evidence type="ECO:0000313" key="2">
    <source>
        <dbReference type="EMBL" id="KII75321.1"/>
    </source>
</evidence>
<dbReference type="OrthoDB" id="6451449at2"/>
<proteinExistence type="predicted"/>
<dbReference type="Pfam" id="PF16946">
    <property type="entry name" value="Porin_OmpG_1_2"/>
    <property type="match status" value="1"/>
</dbReference>
<name>A0A0C2K9S8_9VIBR</name>
<feature type="chain" id="PRO_5009758709" description="Porin" evidence="1">
    <location>
        <begin position="19"/>
        <end position="367"/>
    </location>
</feature>
<keyword evidence="3" id="KW-1185">Reference proteome</keyword>
<dbReference type="RefSeq" id="WP_040992896.1">
    <property type="nucleotide sequence ID" value="NZ_JTKH01000025.1"/>
</dbReference>
<accession>A0A0C2K9S8</accession>
<reference evidence="2 3" key="1">
    <citation type="submission" date="2014-11" db="EMBL/GenBank/DDBJ databases">
        <title>Draft Genome Sequence of Vibrio piscirenalis strains CECT 8603T and CECT 8604, two marine Gammaproteobacterium isolated from cultured gilthead sea bream (Sparus aurata).</title>
        <authorList>
            <person name="Arahal D.R."/>
            <person name="Rodrigo-Torres L."/>
            <person name="Lucena T."/>
            <person name="Pujalte M.J."/>
        </authorList>
    </citation>
    <scope>NUCLEOTIDE SEQUENCE [LARGE SCALE GENOMIC DNA]</scope>
    <source>
        <strain evidence="2 3">DCR 1-4-2</strain>
    </source>
</reference>
<gene>
    <name evidence="2" type="ORF">OJ16_18705</name>
</gene>
<dbReference type="STRING" id="1461322.OJ16_18705"/>
<accession>A0A0C2N6R4</accession>
<organism evidence="2 3">
    <name type="scientific">Vibrio renipiscarius</name>
    <dbReference type="NCBI Taxonomy" id="1461322"/>
    <lineage>
        <taxon>Bacteria</taxon>
        <taxon>Pseudomonadati</taxon>
        <taxon>Pseudomonadota</taxon>
        <taxon>Gammaproteobacteria</taxon>
        <taxon>Vibrionales</taxon>
        <taxon>Vibrionaceae</taxon>
        <taxon>Vibrio</taxon>
    </lineage>
</organism>
<protein>
    <recommendedName>
        <fullName evidence="4">Porin</fullName>
    </recommendedName>
</protein>
<evidence type="ECO:0000256" key="1">
    <source>
        <dbReference type="SAM" id="SignalP"/>
    </source>
</evidence>
<evidence type="ECO:0008006" key="4">
    <source>
        <dbReference type="Google" id="ProtNLM"/>
    </source>
</evidence>
<feature type="signal peptide" evidence="1">
    <location>
        <begin position="1"/>
        <end position="18"/>
    </location>
</feature>
<comment type="caution">
    <text evidence="2">The sequence shown here is derived from an EMBL/GenBank/DDBJ whole genome shotgun (WGS) entry which is preliminary data.</text>
</comment>